<accession>A0A0P0XST6</accession>
<name>A0A0P0XST6_ORYSJ</name>
<dbReference type="PaxDb" id="39947-A0A0P0XST6"/>
<proteinExistence type="predicted"/>
<protein>
    <submittedName>
        <fullName evidence="1">Os10g0197200 protein</fullName>
    </submittedName>
</protein>
<dbReference type="AlphaFoldDB" id="A0A0P0XST6"/>
<dbReference type="EMBL" id="AP014966">
    <property type="protein sequence ID" value="BAT10217.1"/>
    <property type="molecule type" value="Genomic_DNA"/>
</dbReference>
<reference evidence="1 2" key="2">
    <citation type="journal article" date="2013" name="Plant Cell Physiol.">
        <title>Rice Annotation Project Database (RAP-DB): an integrative and interactive database for rice genomics.</title>
        <authorList>
            <person name="Sakai H."/>
            <person name="Lee S.S."/>
            <person name="Tanaka T."/>
            <person name="Numa H."/>
            <person name="Kim J."/>
            <person name="Kawahara Y."/>
            <person name="Wakimoto H."/>
            <person name="Yang C.C."/>
            <person name="Iwamoto M."/>
            <person name="Abe T."/>
            <person name="Yamada Y."/>
            <person name="Muto A."/>
            <person name="Inokuchi H."/>
            <person name="Ikemura T."/>
            <person name="Matsumoto T."/>
            <person name="Sasaki T."/>
            <person name="Itoh T."/>
        </authorList>
    </citation>
    <scope>NUCLEOTIDE SEQUENCE [LARGE SCALE GENOMIC DNA]</scope>
    <source>
        <strain evidence="2">cv. Nipponbare</strain>
    </source>
</reference>
<reference evidence="1 2" key="3">
    <citation type="journal article" date="2013" name="Rice">
        <title>Improvement of the Oryza sativa Nipponbare reference genome using next generation sequence and optical map data.</title>
        <authorList>
            <person name="Kawahara Y."/>
            <person name="de la Bastide M."/>
            <person name="Hamilton J.P."/>
            <person name="Kanamori H."/>
            <person name="McCombie W.R."/>
            <person name="Ouyang S."/>
            <person name="Schwartz D.C."/>
            <person name="Tanaka T."/>
            <person name="Wu J."/>
            <person name="Zhou S."/>
            <person name="Childs K.L."/>
            <person name="Davidson R.M."/>
            <person name="Lin H."/>
            <person name="Quesada-Ocampo L."/>
            <person name="Vaillancourt B."/>
            <person name="Sakai H."/>
            <person name="Lee S.S."/>
            <person name="Kim J."/>
            <person name="Numa H."/>
            <person name="Itoh T."/>
            <person name="Buell C.R."/>
            <person name="Matsumoto T."/>
        </authorList>
    </citation>
    <scope>NUCLEOTIDE SEQUENCE [LARGE SCALE GENOMIC DNA]</scope>
    <source>
        <strain evidence="2">cv. Nipponbare</strain>
    </source>
</reference>
<gene>
    <name evidence="1" type="ordered locus">Os10g0197200</name>
    <name evidence="1" type="ORF">OSNPB_100197200</name>
</gene>
<evidence type="ECO:0000313" key="2">
    <source>
        <dbReference type="Proteomes" id="UP000059680"/>
    </source>
</evidence>
<organism evidence="1 2">
    <name type="scientific">Oryza sativa subsp. japonica</name>
    <name type="common">Rice</name>
    <dbReference type="NCBI Taxonomy" id="39947"/>
    <lineage>
        <taxon>Eukaryota</taxon>
        <taxon>Viridiplantae</taxon>
        <taxon>Streptophyta</taxon>
        <taxon>Embryophyta</taxon>
        <taxon>Tracheophyta</taxon>
        <taxon>Spermatophyta</taxon>
        <taxon>Magnoliopsida</taxon>
        <taxon>Liliopsida</taxon>
        <taxon>Poales</taxon>
        <taxon>Poaceae</taxon>
        <taxon>BOP clade</taxon>
        <taxon>Oryzoideae</taxon>
        <taxon>Oryzeae</taxon>
        <taxon>Oryzinae</taxon>
        <taxon>Oryza</taxon>
        <taxon>Oryza sativa</taxon>
    </lineage>
</organism>
<dbReference type="Pfam" id="PF03578">
    <property type="entry name" value="HGWP"/>
    <property type="match status" value="2"/>
</dbReference>
<reference evidence="2" key="1">
    <citation type="journal article" date="2005" name="Nature">
        <title>The map-based sequence of the rice genome.</title>
        <authorList>
            <consortium name="International rice genome sequencing project (IRGSP)"/>
            <person name="Matsumoto T."/>
            <person name="Wu J."/>
            <person name="Kanamori H."/>
            <person name="Katayose Y."/>
            <person name="Fujisawa M."/>
            <person name="Namiki N."/>
            <person name="Mizuno H."/>
            <person name="Yamamoto K."/>
            <person name="Antonio B.A."/>
            <person name="Baba T."/>
            <person name="Sakata K."/>
            <person name="Nagamura Y."/>
            <person name="Aoki H."/>
            <person name="Arikawa K."/>
            <person name="Arita K."/>
            <person name="Bito T."/>
            <person name="Chiden Y."/>
            <person name="Fujitsuka N."/>
            <person name="Fukunaka R."/>
            <person name="Hamada M."/>
            <person name="Harada C."/>
            <person name="Hayashi A."/>
            <person name="Hijishita S."/>
            <person name="Honda M."/>
            <person name="Hosokawa S."/>
            <person name="Ichikawa Y."/>
            <person name="Idonuma A."/>
            <person name="Iijima M."/>
            <person name="Ikeda M."/>
            <person name="Ikeno M."/>
            <person name="Ito K."/>
            <person name="Ito S."/>
            <person name="Ito T."/>
            <person name="Ito Y."/>
            <person name="Ito Y."/>
            <person name="Iwabuchi A."/>
            <person name="Kamiya K."/>
            <person name="Karasawa W."/>
            <person name="Kurita K."/>
            <person name="Katagiri S."/>
            <person name="Kikuta A."/>
            <person name="Kobayashi H."/>
            <person name="Kobayashi N."/>
            <person name="Machita K."/>
            <person name="Maehara T."/>
            <person name="Masukawa M."/>
            <person name="Mizubayashi T."/>
            <person name="Mukai Y."/>
            <person name="Nagasaki H."/>
            <person name="Nagata Y."/>
            <person name="Naito S."/>
            <person name="Nakashima M."/>
            <person name="Nakama Y."/>
            <person name="Nakamichi Y."/>
            <person name="Nakamura M."/>
            <person name="Meguro A."/>
            <person name="Negishi M."/>
            <person name="Ohta I."/>
            <person name="Ohta T."/>
            <person name="Okamoto M."/>
            <person name="Ono N."/>
            <person name="Saji S."/>
            <person name="Sakaguchi M."/>
            <person name="Sakai K."/>
            <person name="Shibata M."/>
            <person name="Shimokawa T."/>
            <person name="Song J."/>
            <person name="Takazaki Y."/>
            <person name="Terasawa K."/>
            <person name="Tsugane M."/>
            <person name="Tsuji K."/>
            <person name="Ueda S."/>
            <person name="Waki K."/>
            <person name="Yamagata H."/>
            <person name="Yamamoto M."/>
            <person name="Yamamoto S."/>
            <person name="Yamane H."/>
            <person name="Yoshiki S."/>
            <person name="Yoshihara R."/>
            <person name="Yukawa K."/>
            <person name="Zhong H."/>
            <person name="Yano M."/>
            <person name="Yuan Q."/>
            <person name="Ouyang S."/>
            <person name="Liu J."/>
            <person name="Jones K.M."/>
            <person name="Gansberger K."/>
            <person name="Moffat K."/>
            <person name="Hill J."/>
            <person name="Bera J."/>
            <person name="Fadrosh D."/>
            <person name="Jin S."/>
            <person name="Johri S."/>
            <person name="Kim M."/>
            <person name="Overton L."/>
            <person name="Reardon M."/>
            <person name="Tsitrin T."/>
            <person name="Vuong H."/>
            <person name="Weaver B."/>
            <person name="Ciecko A."/>
            <person name="Tallon L."/>
            <person name="Jackson J."/>
            <person name="Pai G."/>
            <person name="Aken S.V."/>
            <person name="Utterback T."/>
            <person name="Reidmuller S."/>
            <person name="Feldblyum T."/>
            <person name="Hsiao J."/>
            <person name="Zismann V."/>
            <person name="Iobst S."/>
            <person name="de Vazeille A.R."/>
            <person name="Buell C.R."/>
            <person name="Ying K."/>
            <person name="Li Y."/>
            <person name="Lu T."/>
            <person name="Huang Y."/>
            <person name="Zhao Q."/>
            <person name="Feng Q."/>
            <person name="Zhang L."/>
            <person name="Zhu J."/>
            <person name="Weng Q."/>
            <person name="Mu J."/>
            <person name="Lu Y."/>
            <person name="Fan D."/>
            <person name="Liu Y."/>
            <person name="Guan J."/>
            <person name="Zhang Y."/>
            <person name="Yu S."/>
            <person name="Liu X."/>
            <person name="Zhang Y."/>
            <person name="Hong G."/>
            <person name="Han B."/>
            <person name="Choisne N."/>
            <person name="Demange N."/>
            <person name="Orjeda G."/>
            <person name="Samain S."/>
            <person name="Cattolico L."/>
            <person name="Pelletier E."/>
            <person name="Couloux A."/>
            <person name="Segurens B."/>
            <person name="Wincker P."/>
            <person name="D'Hont A."/>
            <person name="Scarpelli C."/>
            <person name="Weissenbach J."/>
            <person name="Salanoubat M."/>
            <person name="Quetier F."/>
            <person name="Yu Y."/>
            <person name="Kim H.R."/>
            <person name="Rambo T."/>
            <person name="Currie J."/>
            <person name="Collura K."/>
            <person name="Luo M."/>
            <person name="Yang T."/>
            <person name="Ammiraju J.S.S."/>
            <person name="Engler F."/>
            <person name="Soderlund C."/>
            <person name="Wing R.A."/>
            <person name="Palmer L.E."/>
            <person name="de la Bastide M."/>
            <person name="Spiegel L."/>
            <person name="Nascimento L."/>
            <person name="Zutavern T."/>
            <person name="O'Shaughnessy A."/>
            <person name="Dike S."/>
            <person name="Dedhia N."/>
            <person name="Preston R."/>
            <person name="Balija V."/>
            <person name="McCombie W.R."/>
            <person name="Chow T."/>
            <person name="Chen H."/>
            <person name="Chung M."/>
            <person name="Chen C."/>
            <person name="Shaw J."/>
            <person name="Wu H."/>
            <person name="Hsiao K."/>
            <person name="Chao Y."/>
            <person name="Chu M."/>
            <person name="Cheng C."/>
            <person name="Hour A."/>
            <person name="Lee P."/>
            <person name="Lin S."/>
            <person name="Lin Y."/>
            <person name="Liou J."/>
            <person name="Liu S."/>
            <person name="Hsing Y."/>
            <person name="Raghuvanshi S."/>
            <person name="Mohanty A."/>
            <person name="Bharti A.K."/>
            <person name="Gaur A."/>
            <person name="Gupta V."/>
            <person name="Kumar D."/>
            <person name="Ravi V."/>
            <person name="Vij S."/>
            <person name="Kapur A."/>
            <person name="Khurana P."/>
            <person name="Khurana P."/>
            <person name="Khurana J.P."/>
            <person name="Tyagi A.K."/>
            <person name="Gaikwad K."/>
            <person name="Singh A."/>
            <person name="Dalal V."/>
            <person name="Srivastava S."/>
            <person name="Dixit A."/>
            <person name="Pal A.K."/>
            <person name="Ghazi I.A."/>
            <person name="Yadav M."/>
            <person name="Pandit A."/>
            <person name="Bhargava A."/>
            <person name="Sureshbabu K."/>
            <person name="Batra K."/>
            <person name="Sharma T.R."/>
            <person name="Mohapatra T."/>
            <person name="Singh N.K."/>
            <person name="Messing J."/>
            <person name="Nelson A.B."/>
            <person name="Fuks G."/>
            <person name="Kavchok S."/>
            <person name="Keizer G."/>
            <person name="Linton E."/>
            <person name="Llaca V."/>
            <person name="Song R."/>
            <person name="Tanyolac B."/>
            <person name="Young S."/>
            <person name="Ho-Il K."/>
            <person name="Hahn J.H."/>
            <person name="Sangsakoo G."/>
            <person name="Vanavichit A."/>
            <person name="de Mattos Luiz.A.T."/>
            <person name="Zimmer P.D."/>
            <person name="Malone G."/>
            <person name="Dellagostin O."/>
            <person name="de Oliveira A.C."/>
            <person name="Bevan M."/>
            <person name="Bancroft I."/>
            <person name="Minx P."/>
            <person name="Cordum H."/>
            <person name="Wilson R."/>
            <person name="Cheng Z."/>
            <person name="Jin W."/>
            <person name="Jiang J."/>
            <person name="Leong S.A."/>
            <person name="Iwama H."/>
            <person name="Gojobori T."/>
            <person name="Itoh T."/>
            <person name="Niimura Y."/>
            <person name="Fujii Y."/>
            <person name="Habara T."/>
            <person name="Sakai H."/>
            <person name="Sato Y."/>
            <person name="Wilson G."/>
            <person name="Kumar K."/>
            <person name="McCouch S."/>
            <person name="Juretic N."/>
            <person name="Hoen D."/>
            <person name="Wright S."/>
            <person name="Bruskiewich R."/>
            <person name="Bureau T."/>
            <person name="Miyao A."/>
            <person name="Hirochika H."/>
            <person name="Nishikawa T."/>
            <person name="Kadowaki K."/>
            <person name="Sugiura M."/>
            <person name="Burr B."/>
            <person name="Sasaki T."/>
        </authorList>
    </citation>
    <scope>NUCLEOTIDE SEQUENCE [LARGE SCALE GENOMIC DNA]</scope>
    <source>
        <strain evidence="2">cv. Nipponbare</strain>
    </source>
</reference>
<sequence>MLERWLFACIGWQSRSNNRSLLAASLPRLVCAAAVADSDIVFTTGLPPSPPTGVSTCTAGLLCRRCWRLRPHRPASLSAADWCPRLYGWLVTPLFMGVHVVADWLAFAAADWCFHLHCWPIMLPLLGVYNFTAGLPSPPPTGVSA</sequence>
<dbReference type="InParanoid" id="A0A0P0XST6"/>
<dbReference type="InterPro" id="IPR005213">
    <property type="entry name" value="HGWP_repeat"/>
</dbReference>
<dbReference type="Proteomes" id="UP000059680">
    <property type="component" value="Chromosome 10"/>
</dbReference>
<keyword evidence="2" id="KW-1185">Reference proteome</keyword>
<evidence type="ECO:0000313" key="1">
    <source>
        <dbReference type="EMBL" id="BAT10217.1"/>
    </source>
</evidence>